<dbReference type="PANTHER" id="PTHR47505:SF1">
    <property type="entry name" value="DNA UTILIZATION PROTEIN YHGH"/>
    <property type="match status" value="1"/>
</dbReference>
<dbReference type="AlphaFoldDB" id="A0A2J0LIT9"/>
<name>A0A2J0LIT9_9BACT</name>
<feature type="domain" description="Phosphoribosyltransferase" evidence="2">
    <location>
        <begin position="131"/>
        <end position="221"/>
    </location>
</feature>
<dbReference type="InterPro" id="IPR051910">
    <property type="entry name" value="ComF/GntX_DNA_util-trans"/>
</dbReference>
<reference evidence="3 4" key="1">
    <citation type="submission" date="2017-09" db="EMBL/GenBank/DDBJ databases">
        <title>Depth-based differentiation of microbial function through sediment-hosted aquifers and enrichment of novel symbionts in the deep terrestrial subsurface.</title>
        <authorList>
            <person name="Probst A.J."/>
            <person name="Ladd B."/>
            <person name="Jarett J.K."/>
            <person name="Geller-Mcgrath D.E."/>
            <person name="Sieber C.M."/>
            <person name="Emerson J.B."/>
            <person name="Anantharaman K."/>
            <person name="Thomas B.C."/>
            <person name="Malmstrom R."/>
            <person name="Stieglmeier M."/>
            <person name="Klingl A."/>
            <person name="Woyke T."/>
            <person name="Ryan C.M."/>
            <person name="Banfield J.F."/>
        </authorList>
    </citation>
    <scope>NUCLEOTIDE SEQUENCE [LARGE SCALE GENOMIC DNA]</scope>
    <source>
        <strain evidence="3">CG12_big_fil_rev_8_21_14_0_65_43_15</strain>
    </source>
</reference>
<protein>
    <recommendedName>
        <fullName evidence="2">Phosphoribosyltransferase domain-containing protein</fullName>
    </recommendedName>
</protein>
<organism evidence="3 4">
    <name type="scientific">Candidatus Taenaricola geysiri</name>
    <dbReference type="NCBI Taxonomy" id="1974752"/>
    <lineage>
        <taxon>Bacteria</taxon>
        <taxon>Pseudomonadati</taxon>
        <taxon>Candidatus Omnitrophota</taxon>
        <taxon>Candidatus Taenaricola</taxon>
    </lineage>
</organism>
<gene>
    <name evidence="3" type="ORF">COW11_05885</name>
</gene>
<proteinExistence type="inferred from homology"/>
<dbReference type="CDD" id="cd06223">
    <property type="entry name" value="PRTases_typeI"/>
    <property type="match status" value="1"/>
</dbReference>
<comment type="caution">
    <text evidence="3">The sequence shown here is derived from an EMBL/GenBank/DDBJ whole genome shotgun (WGS) entry which is preliminary data.</text>
</comment>
<dbReference type="SUPFAM" id="SSF53271">
    <property type="entry name" value="PRTase-like"/>
    <property type="match status" value="1"/>
</dbReference>
<dbReference type="InterPro" id="IPR029057">
    <property type="entry name" value="PRTase-like"/>
</dbReference>
<evidence type="ECO:0000259" key="2">
    <source>
        <dbReference type="Pfam" id="PF00156"/>
    </source>
</evidence>
<sequence>MIGLLRDLFSGIVNLLYPALCETCQEKIDTESNAGALCKNCLAKLKTLKPQPGTQYSNIKVWAACEYKGIAKNCIHLFKYNNRQRLSGPLAGLMSDLANKNPFGEKFDLIIPIPLHRSKMRERGFNQAELLAKNMAKSINAPVCVNALKKTKATISQAGLSKTKRFTNLRGTFKITDSDVIYGKDILLVDDVCTTGSTINEAAKVLLKSGAKSVKALVLAKGI</sequence>
<dbReference type="InterPro" id="IPR000836">
    <property type="entry name" value="PRTase_dom"/>
</dbReference>
<dbReference type="Gene3D" id="3.40.50.2020">
    <property type="match status" value="1"/>
</dbReference>
<dbReference type="Proteomes" id="UP000231267">
    <property type="component" value="Unassembled WGS sequence"/>
</dbReference>
<comment type="similarity">
    <text evidence="1">Belongs to the ComF/GntX family.</text>
</comment>
<evidence type="ECO:0000256" key="1">
    <source>
        <dbReference type="ARBA" id="ARBA00008007"/>
    </source>
</evidence>
<dbReference type="EMBL" id="PFGP01000131">
    <property type="protein sequence ID" value="PIW65950.1"/>
    <property type="molecule type" value="Genomic_DNA"/>
</dbReference>
<dbReference type="Pfam" id="PF00156">
    <property type="entry name" value="Pribosyltran"/>
    <property type="match status" value="1"/>
</dbReference>
<dbReference type="PANTHER" id="PTHR47505">
    <property type="entry name" value="DNA UTILIZATION PROTEIN YHGH"/>
    <property type="match status" value="1"/>
</dbReference>
<accession>A0A2J0LIT9</accession>
<evidence type="ECO:0000313" key="3">
    <source>
        <dbReference type="EMBL" id="PIW65950.1"/>
    </source>
</evidence>
<evidence type="ECO:0000313" key="4">
    <source>
        <dbReference type="Proteomes" id="UP000231267"/>
    </source>
</evidence>